<dbReference type="Gene3D" id="2.60.120.200">
    <property type="match status" value="1"/>
</dbReference>
<dbReference type="Proteomes" id="UP001061302">
    <property type="component" value="Chromosome"/>
</dbReference>
<evidence type="ECO:0000313" key="2">
    <source>
        <dbReference type="EMBL" id="UXY14203.1"/>
    </source>
</evidence>
<dbReference type="GO" id="GO:0016829">
    <property type="term" value="F:lyase activity"/>
    <property type="evidence" value="ECO:0007669"/>
    <property type="project" value="UniProtKB-KW"/>
</dbReference>
<proteinExistence type="predicted"/>
<gene>
    <name evidence="2" type="ORF">N8I74_12845</name>
</gene>
<name>A0ABY6DQL7_9NEIS</name>
<evidence type="ECO:0000313" key="3">
    <source>
        <dbReference type="Proteomes" id="UP001061302"/>
    </source>
</evidence>
<keyword evidence="1" id="KW-0732">Signal</keyword>
<feature type="chain" id="PRO_5045661654" evidence="1">
    <location>
        <begin position="22"/>
        <end position="464"/>
    </location>
</feature>
<dbReference type="EMBL" id="CP106753">
    <property type="protein sequence ID" value="UXY14203.1"/>
    <property type="molecule type" value="Genomic_DNA"/>
</dbReference>
<keyword evidence="3" id="KW-1185">Reference proteome</keyword>
<evidence type="ECO:0000256" key="1">
    <source>
        <dbReference type="SAM" id="SignalP"/>
    </source>
</evidence>
<organism evidence="2 3">
    <name type="scientific">Chitiniphilus purpureus</name>
    <dbReference type="NCBI Taxonomy" id="2981137"/>
    <lineage>
        <taxon>Bacteria</taxon>
        <taxon>Pseudomonadati</taxon>
        <taxon>Pseudomonadota</taxon>
        <taxon>Betaproteobacteria</taxon>
        <taxon>Neisseriales</taxon>
        <taxon>Chitinibacteraceae</taxon>
        <taxon>Chitiniphilus</taxon>
    </lineage>
</organism>
<keyword evidence="2" id="KW-0456">Lyase</keyword>
<dbReference type="Gene3D" id="2.60.120.260">
    <property type="entry name" value="Galactose-binding domain-like"/>
    <property type="match status" value="1"/>
</dbReference>
<dbReference type="Pfam" id="PF14099">
    <property type="entry name" value="Polysacc_lyase"/>
    <property type="match status" value="1"/>
</dbReference>
<protein>
    <submittedName>
        <fullName evidence="2">Polysaccharide lyase</fullName>
    </submittedName>
</protein>
<reference evidence="2" key="1">
    <citation type="submission" date="2022-10" db="EMBL/GenBank/DDBJ databases">
        <title>Chitiniphilus purpureus sp. nov., a novel chitin-degrading bacterium isolated from crawfish pond sediment.</title>
        <authorList>
            <person name="Li K."/>
        </authorList>
    </citation>
    <scope>NUCLEOTIDE SEQUENCE</scope>
    <source>
        <strain evidence="2">CD1</strain>
    </source>
</reference>
<dbReference type="RefSeq" id="WP_263123503.1">
    <property type="nucleotide sequence ID" value="NZ_CP106753.1"/>
</dbReference>
<accession>A0ABY6DQL7</accession>
<feature type="signal peptide" evidence="1">
    <location>
        <begin position="1"/>
        <end position="21"/>
    </location>
</feature>
<sequence length="464" mass="51920">MFRMKHVFMLTPLFISTLGHADVGLGYQSLSNNGGFESWSDGIGLANGWTNESTAQIVSLHKVTGPVYQGNYAQFLEVNLSNGGLAIFSQEIDVSNLQATKAFNAFVYTYPYELINARVFLKLTFKDANGNQLANYHTTNFGSRYYLTSADNPQEWRSQWLRPNGGIPANAKTVKLSLIAEQVTGGTPGYAKLVIDEAHFHTTQLLNSKFGILNFTEWTGKEVFPSASSLQIQDLIRRVPRGHALKSTIADSELEVSEGVRAEVKRSELAQKGDEQWFGFSTYVPSDWVFEPVGPTWGPLVAQWHSITDPGEGSLPPSLALVIKHSKWSVEKRWDNKQITVNTGNTSVNYQALQPIVGLPANILDIEKGVWTDWAFHVKWDWRSVAEGGQGFVRVYKNQQKIIEINEPNMYNNIAKNYFKAGLYDYRWNPVGMQSAAPHSRTIFLDEFHIMDENGSLIAVSPSN</sequence>
<dbReference type="InterPro" id="IPR025975">
    <property type="entry name" value="Polysacc_lyase"/>
</dbReference>